<dbReference type="Proteomes" id="UP000003477">
    <property type="component" value="Unassembled WGS sequence"/>
</dbReference>
<gene>
    <name evidence="1" type="ORF">CWATWH0003_2689</name>
</gene>
<dbReference type="PATRIC" id="fig|423471.3.peg.2529"/>
<protein>
    <recommendedName>
        <fullName evidence="3">DUF433 domain-containing protein</fullName>
    </recommendedName>
</protein>
<dbReference type="InterPro" id="IPR009057">
    <property type="entry name" value="Homeodomain-like_sf"/>
</dbReference>
<evidence type="ECO:0008006" key="3">
    <source>
        <dbReference type="Google" id="ProtNLM"/>
    </source>
</evidence>
<dbReference type="AlphaFoldDB" id="G5J5C8"/>
<comment type="caution">
    <text evidence="1">The sequence shown here is derived from an EMBL/GenBank/DDBJ whole genome shotgun (WGS) entry which is preliminary data.</text>
</comment>
<sequence>MTQYSLKLPPKLQQEAEKYATDQGITLDNLIIWAIAEKIGSLKQSLDNNNFPDIVYSRNQEGEMIPKLRGTNIQVKTLVVAVKNWQLTPQQVADEYGISEEKVNNVMAFYEQHRQEIDTAHREADLFEIATDKVLESIYNE</sequence>
<reference evidence="1 2" key="1">
    <citation type="journal article" date="2011" name="Front. Microbiol.">
        <title>Two Strains of Crocosphaera watsonii with Highly Conserved Genomes are Distinguished by Strain-Specific Features.</title>
        <authorList>
            <person name="Bench S.R."/>
            <person name="Ilikchyan I.N."/>
            <person name="Tripp H.J."/>
            <person name="Zehr J.P."/>
        </authorList>
    </citation>
    <scope>NUCLEOTIDE SEQUENCE [LARGE SCALE GENOMIC DNA]</scope>
    <source>
        <strain evidence="1 2">WH 0003</strain>
    </source>
</reference>
<accession>G5J5C8</accession>
<dbReference type="RefSeq" id="WP_007305606.1">
    <property type="nucleotide sequence ID" value="NZ_AESD01000398.1"/>
</dbReference>
<dbReference type="Gene3D" id="1.10.10.10">
    <property type="entry name" value="Winged helix-like DNA-binding domain superfamily/Winged helix DNA-binding domain"/>
    <property type="match status" value="1"/>
</dbReference>
<dbReference type="SUPFAM" id="SSF46689">
    <property type="entry name" value="Homeodomain-like"/>
    <property type="match status" value="1"/>
</dbReference>
<proteinExistence type="predicted"/>
<dbReference type="EMBL" id="AESD01000398">
    <property type="protein sequence ID" value="EHJ12606.1"/>
    <property type="molecule type" value="Genomic_DNA"/>
</dbReference>
<organism evidence="1 2">
    <name type="scientific">Crocosphaera watsonii WH 0003</name>
    <dbReference type="NCBI Taxonomy" id="423471"/>
    <lineage>
        <taxon>Bacteria</taxon>
        <taxon>Bacillati</taxon>
        <taxon>Cyanobacteriota</taxon>
        <taxon>Cyanophyceae</taxon>
        <taxon>Oscillatoriophycideae</taxon>
        <taxon>Chroococcales</taxon>
        <taxon>Aphanothecaceae</taxon>
        <taxon>Crocosphaera</taxon>
    </lineage>
</organism>
<evidence type="ECO:0000313" key="2">
    <source>
        <dbReference type="Proteomes" id="UP000003477"/>
    </source>
</evidence>
<dbReference type="InterPro" id="IPR036388">
    <property type="entry name" value="WH-like_DNA-bd_sf"/>
</dbReference>
<dbReference type="GeneID" id="88766340"/>
<evidence type="ECO:0000313" key="1">
    <source>
        <dbReference type="EMBL" id="EHJ12606.1"/>
    </source>
</evidence>
<name>G5J5C8_CROWT</name>